<sequence>MTAALSKTIRQRTNDEARTTMTEEQREAAENLHEAMRIFNETVRQAAYRGLHVELQIVEMRMSEGPTPVPQVSASARL</sequence>
<evidence type="ECO:0000313" key="2">
    <source>
        <dbReference type="EMBL" id="POH33199.1"/>
    </source>
</evidence>
<protein>
    <submittedName>
        <fullName evidence="2">Uncharacterized protein</fullName>
    </submittedName>
</protein>
<dbReference type="EMBL" id="LODU01000022">
    <property type="protein sequence ID" value="POH33199.1"/>
    <property type="molecule type" value="Genomic_DNA"/>
</dbReference>
<proteinExistence type="predicted"/>
<feature type="compositionally biased region" description="Basic and acidic residues" evidence="1">
    <location>
        <begin position="12"/>
        <end position="26"/>
    </location>
</feature>
<accession>A0A2S3YQ81</accession>
<comment type="caution">
    <text evidence="2">The sequence shown here is derived from an EMBL/GenBank/DDBJ whole genome shotgun (WGS) entry which is preliminary data.</text>
</comment>
<reference evidence="2 3" key="1">
    <citation type="journal article" date="2014" name="Syst. Appl. Microbiol.">
        <title>Microsymbionts of Phaseolus vulgaris in acid and alkaline soils of Mexico.</title>
        <authorList>
            <person name="Verastegui-Valdes M.M."/>
            <person name="Zhang Y.J."/>
            <person name="Rivera-Orduna F.N."/>
            <person name="Cheng H.P."/>
            <person name="Sui X.H."/>
            <person name="Wang E.T."/>
        </authorList>
    </citation>
    <scope>NUCLEOTIDE SEQUENCE [LARGE SCALE GENOMIC DNA]</scope>
    <source>
        <strain evidence="2 3">FG01</strain>
    </source>
</reference>
<organism evidence="2 3">
    <name type="scientific">Sinorhizobium americanum</name>
    <dbReference type="NCBI Taxonomy" id="194963"/>
    <lineage>
        <taxon>Bacteria</taxon>
        <taxon>Pseudomonadati</taxon>
        <taxon>Pseudomonadota</taxon>
        <taxon>Alphaproteobacteria</taxon>
        <taxon>Hyphomicrobiales</taxon>
        <taxon>Rhizobiaceae</taxon>
        <taxon>Sinorhizobium/Ensifer group</taxon>
        <taxon>Sinorhizobium</taxon>
    </lineage>
</organism>
<dbReference type="Proteomes" id="UP000237511">
    <property type="component" value="Unassembled WGS sequence"/>
</dbReference>
<evidence type="ECO:0000313" key="3">
    <source>
        <dbReference type="Proteomes" id="UP000237511"/>
    </source>
</evidence>
<dbReference type="AlphaFoldDB" id="A0A2S3YQ81"/>
<gene>
    <name evidence="2" type="ORF">ATY31_11100</name>
</gene>
<name>A0A2S3YQ81_9HYPH</name>
<evidence type="ECO:0000256" key="1">
    <source>
        <dbReference type="SAM" id="MobiDB-lite"/>
    </source>
</evidence>
<feature type="region of interest" description="Disordered" evidence="1">
    <location>
        <begin position="1"/>
        <end position="26"/>
    </location>
</feature>